<dbReference type="SUPFAM" id="SSF89095">
    <property type="entry name" value="GatB/YqeY motif"/>
    <property type="match status" value="1"/>
</dbReference>
<dbReference type="Gene3D" id="1.10.1510.10">
    <property type="entry name" value="Uncharacterised protein YqeY/AIM41 PF09424, N-terminal domain"/>
    <property type="match status" value="1"/>
</dbReference>
<name>A0AAV9WX12_9PEZI</name>
<dbReference type="EMBL" id="JAVHJO010000014">
    <property type="protein sequence ID" value="KAK6528847.1"/>
    <property type="molecule type" value="Genomic_DNA"/>
</dbReference>
<gene>
    <name evidence="1" type="primary">AIM41</name>
    <name evidence="2" type="ORF">TWF694_004081</name>
</gene>
<dbReference type="Pfam" id="PF09424">
    <property type="entry name" value="YqeY"/>
    <property type="match status" value="1"/>
</dbReference>
<accession>A0AAV9WX12</accession>
<dbReference type="InterPro" id="IPR042184">
    <property type="entry name" value="YqeY/Aim41_N"/>
</dbReference>
<dbReference type="GO" id="GO:0016884">
    <property type="term" value="F:carbon-nitrogen ligase activity, with glutamine as amido-N-donor"/>
    <property type="evidence" value="ECO:0007669"/>
    <property type="project" value="UniProtKB-UniRule"/>
</dbReference>
<sequence length="188" mass="20802">MLGLRRVFVSRLLSRQLVRTFADAAPDVKDVLPPLLLTLRADLKKFMKAKEKEKLNVVKAILAEVTNAAMAQPPAPVKSDTDILKILNSMEKKHKIAIESFQTAARQDLVDKEQSQLEIVKQYASQVPILTTEELNKLIEETIPKLKEDKTPVNIGTIVRDVTAKAKEMGRPVLGSDIAAAAKIILAK</sequence>
<comment type="caution">
    <text evidence="2">The sequence shown here is derived from an EMBL/GenBank/DDBJ whole genome shotgun (WGS) entry which is preliminary data.</text>
</comment>
<dbReference type="PANTHER" id="PTHR28055">
    <property type="entry name" value="ALTERED INHERITANCE OF MITOCHONDRIA PROTEIN 41, MITOCHONDRIAL"/>
    <property type="match status" value="1"/>
</dbReference>
<dbReference type="GO" id="GO:0005739">
    <property type="term" value="C:mitochondrion"/>
    <property type="evidence" value="ECO:0007669"/>
    <property type="project" value="UniProtKB-SubCell"/>
</dbReference>
<keyword evidence="1" id="KW-0496">Mitochondrion</keyword>
<evidence type="ECO:0000313" key="3">
    <source>
        <dbReference type="Proteomes" id="UP001365542"/>
    </source>
</evidence>
<dbReference type="AlphaFoldDB" id="A0AAV9WX12"/>
<comment type="subcellular location">
    <subcellularLocation>
        <location evidence="1">Mitochondrion</location>
    </subcellularLocation>
</comment>
<comment type="similarity">
    <text evidence="1">Belongs to the AIM41 family.</text>
</comment>
<protein>
    <recommendedName>
        <fullName evidence="1">Altered inheritance of mitochondria protein 41</fullName>
    </recommendedName>
</protein>
<organism evidence="2 3">
    <name type="scientific">Orbilia ellipsospora</name>
    <dbReference type="NCBI Taxonomy" id="2528407"/>
    <lineage>
        <taxon>Eukaryota</taxon>
        <taxon>Fungi</taxon>
        <taxon>Dikarya</taxon>
        <taxon>Ascomycota</taxon>
        <taxon>Pezizomycotina</taxon>
        <taxon>Orbiliomycetes</taxon>
        <taxon>Orbiliales</taxon>
        <taxon>Orbiliaceae</taxon>
        <taxon>Orbilia</taxon>
    </lineage>
</organism>
<evidence type="ECO:0000256" key="1">
    <source>
        <dbReference type="RuleBase" id="RU365099"/>
    </source>
</evidence>
<dbReference type="InterPro" id="IPR019004">
    <property type="entry name" value="YqeY/Aim41"/>
</dbReference>
<reference evidence="2 3" key="1">
    <citation type="submission" date="2019-10" db="EMBL/GenBank/DDBJ databases">
        <authorList>
            <person name="Palmer J.M."/>
        </authorList>
    </citation>
    <scope>NUCLEOTIDE SEQUENCE [LARGE SCALE GENOMIC DNA]</scope>
    <source>
        <strain evidence="2 3">TWF694</strain>
    </source>
</reference>
<proteinExistence type="inferred from homology"/>
<evidence type="ECO:0000313" key="2">
    <source>
        <dbReference type="EMBL" id="KAK6528847.1"/>
    </source>
</evidence>
<dbReference type="PANTHER" id="PTHR28055:SF1">
    <property type="entry name" value="ALTERED INHERITANCE OF MITOCHONDRIA PROTEIN 41, MITOCHONDRIAL"/>
    <property type="match status" value="1"/>
</dbReference>
<dbReference type="Proteomes" id="UP001365542">
    <property type="component" value="Unassembled WGS sequence"/>
</dbReference>
<dbReference type="InterPro" id="IPR003789">
    <property type="entry name" value="Asn/Gln_tRNA_amidoTrase-B-like"/>
</dbReference>
<keyword evidence="3" id="KW-1185">Reference proteome</keyword>